<organism evidence="2 3">
    <name type="scientific">Papilio xuthus</name>
    <name type="common">Asian swallowtail butterfly</name>
    <dbReference type="NCBI Taxonomy" id="66420"/>
    <lineage>
        <taxon>Eukaryota</taxon>
        <taxon>Metazoa</taxon>
        <taxon>Ecdysozoa</taxon>
        <taxon>Arthropoda</taxon>
        <taxon>Hexapoda</taxon>
        <taxon>Insecta</taxon>
        <taxon>Pterygota</taxon>
        <taxon>Neoptera</taxon>
        <taxon>Endopterygota</taxon>
        <taxon>Lepidoptera</taxon>
        <taxon>Glossata</taxon>
        <taxon>Ditrysia</taxon>
        <taxon>Papilionoidea</taxon>
        <taxon>Papilionidae</taxon>
        <taxon>Papilioninae</taxon>
        <taxon>Papilio</taxon>
    </lineage>
</organism>
<sequence length="134" mass="14398">MHLMITRLAQQQDTARSFTRQPPPAQRPRPLDLTASLLQANLTQLSQSPRPAPGYMPASRVPLGQDGQGGQGGQGGANFNNKWSGSQGRQTGVKQDWSAFESLLPAPHQPASQHDTNKNNVKAGSSSEMLDLLS</sequence>
<proteinExistence type="predicted"/>
<dbReference type="EMBL" id="KQ458761">
    <property type="protein sequence ID" value="KPJ05149.1"/>
    <property type="molecule type" value="Genomic_DNA"/>
</dbReference>
<feature type="region of interest" description="Disordered" evidence="1">
    <location>
        <begin position="1"/>
        <end position="134"/>
    </location>
</feature>
<dbReference type="Proteomes" id="UP000053268">
    <property type="component" value="Unassembled WGS sequence"/>
</dbReference>
<name>A0A194QIC7_PAPXU</name>
<reference evidence="2 3" key="1">
    <citation type="journal article" date="2015" name="Nat. Commun.">
        <title>Outbred genome sequencing and CRISPR/Cas9 gene editing in butterflies.</title>
        <authorList>
            <person name="Li X."/>
            <person name="Fan D."/>
            <person name="Zhang W."/>
            <person name="Liu G."/>
            <person name="Zhang L."/>
            <person name="Zhao L."/>
            <person name="Fang X."/>
            <person name="Chen L."/>
            <person name="Dong Y."/>
            <person name="Chen Y."/>
            <person name="Ding Y."/>
            <person name="Zhao R."/>
            <person name="Feng M."/>
            <person name="Zhu Y."/>
            <person name="Feng Y."/>
            <person name="Jiang X."/>
            <person name="Zhu D."/>
            <person name="Xiang H."/>
            <person name="Feng X."/>
            <person name="Li S."/>
            <person name="Wang J."/>
            <person name="Zhang G."/>
            <person name="Kronforst M.R."/>
            <person name="Wang W."/>
        </authorList>
    </citation>
    <scope>NUCLEOTIDE SEQUENCE [LARGE SCALE GENOMIC DNA]</scope>
    <source>
        <strain evidence="2">Ya'a_city_454_Px</strain>
        <tissue evidence="2">Whole body</tissue>
    </source>
</reference>
<evidence type="ECO:0000313" key="3">
    <source>
        <dbReference type="Proteomes" id="UP000053268"/>
    </source>
</evidence>
<evidence type="ECO:0000313" key="2">
    <source>
        <dbReference type="EMBL" id="KPJ05149.1"/>
    </source>
</evidence>
<dbReference type="AlphaFoldDB" id="A0A194QIC7"/>
<accession>A0A194QIC7</accession>
<feature type="compositionally biased region" description="Polar residues" evidence="1">
    <location>
        <begin position="77"/>
        <end position="93"/>
    </location>
</feature>
<gene>
    <name evidence="2" type="ORF">RR46_03986</name>
</gene>
<evidence type="ECO:0000256" key="1">
    <source>
        <dbReference type="SAM" id="MobiDB-lite"/>
    </source>
</evidence>
<feature type="compositionally biased region" description="Polar residues" evidence="1">
    <location>
        <begin position="8"/>
        <end position="19"/>
    </location>
</feature>
<keyword evidence="3" id="KW-1185">Reference proteome</keyword>
<protein>
    <submittedName>
        <fullName evidence="2">Uncharacterized protein</fullName>
    </submittedName>
</protein>
<feature type="compositionally biased region" description="Polar residues" evidence="1">
    <location>
        <begin position="110"/>
        <end position="128"/>
    </location>
</feature>
<feature type="compositionally biased region" description="Gly residues" evidence="1">
    <location>
        <begin position="66"/>
        <end position="76"/>
    </location>
</feature>
<feature type="compositionally biased region" description="Polar residues" evidence="1">
    <location>
        <begin position="36"/>
        <end position="49"/>
    </location>
</feature>